<reference evidence="1" key="1">
    <citation type="submission" date="2021-02" db="EMBL/GenBank/DDBJ databases">
        <authorList>
            <person name="Nowell W R."/>
        </authorList>
    </citation>
    <scope>NUCLEOTIDE SEQUENCE</scope>
    <source>
        <strain evidence="1">Ploen Becks lab</strain>
    </source>
</reference>
<dbReference type="Proteomes" id="UP000663879">
    <property type="component" value="Unassembled WGS sequence"/>
</dbReference>
<organism evidence="1 2">
    <name type="scientific">Brachionus calyciflorus</name>
    <dbReference type="NCBI Taxonomy" id="104777"/>
    <lineage>
        <taxon>Eukaryota</taxon>
        <taxon>Metazoa</taxon>
        <taxon>Spiralia</taxon>
        <taxon>Gnathifera</taxon>
        <taxon>Rotifera</taxon>
        <taxon>Eurotatoria</taxon>
        <taxon>Monogononta</taxon>
        <taxon>Pseudotrocha</taxon>
        <taxon>Ploima</taxon>
        <taxon>Brachionidae</taxon>
        <taxon>Brachionus</taxon>
    </lineage>
</organism>
<gene>
    <name evidence="1" type="ORF">OXX778_LOCUS12347</name>
</gene>
<name>A0A814AUY0_9BILA</name>
<keyword evidence="2" id="KW-1185">Reference proteome</keyword>
<evidence type="ECO:0000313" key="2">
    <source>
        <dbReference type="Proteomes" id="UP000663879"/>
    </source>
</evidence>
<evidence type="ECO:0000313" key="1">
    <source>
        <dbReference type="EMBL" id="CAF0920225.1"/>
    </source>
</evidence>
<dbReference type="OrthoDB" id="5950777at2759"/>
<dbReference type="EMBL" id="CAJNOC010002224">
    <property type="protein sequence ID" value="CAF0920225.1"/>
    <property type="molecule type" value="Genomic_DNA"/>
</dbReference>
<accession>A0A814AUY0</accession>
<sequence length="106" mass="12526">MFWNRLKAYILGFTMSERIVNRIAQSEPIKKAARVTAYTMLRTQETVNRKKIEYKRAGGTEKLKQVTKDDFKKGTQIFKEMVTYDIPETIKKIIRDLSPKNRPRND</sequence>
<protein>
    <submittedName>
        <fullName evidence="1">Uncharacterized protein</fullName>
    </submittedName>
</protein>
<proteinExistence type="predicted"/>
<dbReference type="AlphaFoldDB" id="A0A814AUY0"/>
<comment type="caution">
    <text evidence="1">The sequence shown here is derived from an EMBL/GenBank/DDBJ whole genome shotgun (WGS) entry which is preliminary data.</text>
</comment>